<evidence type="ECO:0000313" key="4">
    <source>
        <dbReference type="EMBL" id="APU16848.1"/>
    </source>
</evidence>
<evidence type="ECO:0000256" key="1">
    <source>
        <dbReference type="ARBA" id="ARBA00023125"/>
    </source>
</evidence>
<protein>
    <submittedName>
        <fullName evidence="4">Transcriptional regulator, TetR family</fullName>
    </submittedName>
</protein>
<dbReference type="KEGG" id="acad:UA74_24150"/>
<dbReference type="InterPro" id="IPR050109">
    <property type="entry name" value="HTH-type_TetR-like_transc_reg"/>
</dbReference>
<organism evidence="4 5">
    <name type="scientific">Actinoalloteichus fjordicus</name>
    <dbReference type="NCBI Taxonomy" id="1612552"/>
    <lineage>
        <taxon>Bacteria</taxon>
        <taxon>Bacillati</taxon>
        <taxon>Actinomycetota</taxon>
        <taxon>Actinomycetes</taxon>
        <taxon>Pseudonocardiales</taxon>
        <taxon>Pseudonocardiaceae</taxon>
        <taxon>Actinoalloteichus</taxon>
    </lineage>
</organism>
<dbReference type="PANTHER" id="PTHR30055:SF229">
    <property type="entry name" value="HTH-TYPE TRANSCRIPTIONAL REPRESSOR RV1474C"/>
    <property type="match status" value="1"/>
</dbReference>
<name>A0AAC9LF93_9PSEU</name>
<dbReference type="PANTHER" id="PTHR30055">
    <property type="entry name" value="HTH-TYPE TRANSCRIPTIONAL REGULATOR RUTR"/>
    <property type="match status" value="1"/>
</dbReference>
<dbReference type="GO" id="GO:0000976">
    <property type="term" value="F:transcription cis-regulatory region binding"/>
    <property type="evidence" value="ECO:0007669"/>
    <property type="project" value="TreeGrafter"/>
</dbReference>
<feature type="domain" description="HTH tetR-type" evidence="3">
    <location>
        <begin position="7"/>
        <end position="67"/>
    </location>
</feature>
<dbReference type="PRINTS" id="PR00455">
    <property type="entry name" value="HTHTETR"/>
</dbReference>
<feature type="DNA-binding region" description="H-T-H motif" evidence="2">
    <location>
        <begin position="30"/>
        <end position="49"/>
    </location>
</feature>
<dbReference type="EMBL" id="CP016076">
    <property type="protein sequence ID" value="APU16848.1"/>
    <property type="molecule type" value="Genomic_DNA"/>
</dbReference>
<dbReference type="GO" id="GO:0003700">
    <property type="term" value="F:DNA-binding transcription factor activity"/>
    <property type="evidence" value="ECO:0007669"/>
    <property type="project" value="TreeGrafter"/>
</dbReference>
<evidence type="ECO:0000313" key="5">
    <source>
        <dbReference type="Proteomes" id="UP000185511"/>
    </source>
</evidence>
<dbReference type="Pfam" id="PF00440">
    <property type="entry name" value="TetR_N"/>
    <property type="match status" value="1"/>
</dbReference>
<evidence type="ECO:0000256" key="2">
    <source>
        <dbReference type="PROSITE-ProRule" id="PRU00335"/>
    </source>
</evidence>
<dbReference type="InterPro" id="IPR009057">
    <property type="entry name" value="Homeodomain-like_sf"/>
</dbReference>
<dbReference type="PROSITE" id="PS50977">
    <property type="entry name" value="HTH_TETR_2"/>
    <property type="match status" value="1"/>
</dbReference>
<dbReference type="InterPro" id="IPR001647">
    <property type="entry name" value="HTH_TetR"/>
</dbReference>
<accession>A0AAC9LF93</accession>
<dbReference type="Proteomes" id="UP000185511">
    <property type="component" value="Chromosome"/>
</dbReference>
<dbReference type="InterPro" id="IPR036271">
    <property type="entry name" value="Tet_transcr_reg_TetR-rel_C_sf"/>
</dbReference>
<keyword evidence="1 2" id="KW-0238">DNA-binding</keyword>
<sequence>MPRPLIPNRSAVILDTAEDLIRTRGYDRTTVADIAERAGIAKGAVYREYPSKEAVLDALLVRSVGRLVADVRARVEEDAEPMGLAAVYRFGIQALRGEPLVYAFLYGTSDVLGSYARDRTDDRYALRLAWLTEYLAELQRAGAIRADIDSDAVALALSAVTVGFLSVGPLMGGLSEKQLDGALDVITELVERGLDRSEADADRQETQAAQLRLLDRVATQLQAPERGSA</sequence>
<dbReference type="RefSeq" id="WP_075742309.1">
    <property type="nucleotide sequence ID" value="NZ_CP016076.1"/>
</dbReference>
<proteinExistence type="predicted"/>
<keyword evidence="5" id="KW-1185">Reference proteome</keyword>
<dbReference type="AlphaFoldDB" id="A0AAC9LF93"/>
<evidence type="ECO:0000259" key="3">
    <source>
        <dbReference type="PROSITE" id="PS50977"/>
    </source>
</evidence>
<gene>
    <name evidence="4" type="ORF">UA74_24150</name>
</gene>
<dbReference type="SUPFAM" id="SSF46689">
    <property type="entry name" value="Homeodomain-like"/>
    <property type="match status" value="1"/>
</dbReference>
<reference evidence="5" key="1">
    <citation type="submission" date="2016-06" db="EMBL/GenBank/DDBJ databases">
        <title>Complete genome sequence of Actinoalloteichus fjordicus DSM 46855 (=ADI127-17), type strain of the new species Actinoalloteichus fjordicus.</title>
        <authorList>
            <person name="Ruckert C."/>
            <person name="Nouioui I."/>
            <person name="Willmese J."/>
            <person name="van Wezel G."/>
            <person name="Klenk H.-P."/>
            <person name="Kalinowski J."/>
            <person name="Zotchev S.B."/>
        </authorList>
    </citation>
    <scope>NUCLEOTIDE SEQUENCE [LARGE SCALE GENOMIC DNA]</scope>
    <source>
        <strain evidence="5">ADI127-7</strain>
    </source>
</reference>
<dbReference type="SUPFAM" id="SSF48498">
    <property type="entry name" value="Tetracyclin repressor-like, C-terminal domain"/>
    <property type="match status" value="1"/>
</dbReference>
<dbReference type="Gene3D" id="1.10.357.10">
    <property type="entry name" value="Tetracycline Repressor, domain 2"/>
    <property type="match status" value="1"/>
</dbReference>